<dbReference type="RefSeq" id="WP_096454092.1">
    <property type="nucleotide sequence ID" value="NZ_AP017369.1"/>
</dbReference>
<dbReference type="InterPro" id="IPR016166">
    <property type="entry name" value="FAD-bd_PCMH"/>
</dbReference>
<feature type="region of interest" description="Disordered" evidence="5">
    <location>
        <begin position="36"/>
        <end position="55"/>
    </location>
</feature>
<dbReference type="EMBL" id="AP017369">
    <property type="protein sequence ID" value="BAU94775.1"/>
    <property type="molecule type" value="Genomic_DNA"/>
</dbReference>
<dbReference type="PANTHER" id="PTHR42934:SF2">
    <property type="entry name" value="GLYCOLATE OXIDASE SUBUNIT GLCD"/>
    <property type="match status" value="1"/>
</dbReference>
<dbReference type="InterPro" id="IPR016171">
    <property type="entry name" value="Vanillyl_alc_oxidase_C-sub2"/>
</dbReference>
<evidence type="ECO:0000256" key="5">
    <source>
        <dbReference type="SAM" id="MobiDB-lite"/>
    </source>
</evidence>
<dbReference type="GO" id="GO:0071949">
    <property type="term" value="F:FAD binding"/>
    <property type="evidence" value="ECO:0007669"/>
    <property type="project" value="InterPro"/>
</dbReference>
<keyword evidence="4" id="KW-0560">Oxidoreductase</keyword>
<dbReference type="AlphaFoldDB" id="A0A160PND4"/>
<dbReference type="GO" id="GO:0016491">
    <property type="term" value="F:oxidoreductase activity"/>
    <property type="evidence" value="ECO:0007669"/>
    <property type="project" value="UniProtKB-KW"/>
</dbReference>
<name>A0A160PND4_9CORY</name>
<dbReference type="Gene3D" id="3.30.465.10">
    <property type="match status" value="1"/>
</dbReference>
<proteinExistence type="predicted"/>
<dbReference type="SUPFAM" id="SSF56176">
    <property type="entry name" value="FAD-binding/transporter-associated domain-like"/>
    <property type="match status" value="1"/>
</dbReference>
<evidence type="ECO:0000256" key="2">
    <source>
        <dbReference type="ARBA" id="ARBA00022630"/>
    </source>
</evidence>
<keyword evidence="8" id="KW-1185">Reference proteome</keyword>
<dbReference type="Proteomes" id="UP000218244">
    <property type="component" value="Chromosome"/>
</dbReference>
<comment type="cofactor">
    <cofactor evidence="1">
        <name>FAD</name>
        <dbReference type="ChEBI" id="CHEBI:57692"/>
    </cofactor>
</comment>
<evidence type="ECO:0000259" key="6">
    <source>
        <dbReference type="PROSITE" id="PS51387"/>
    </source>
</evidence>
<dbReference type="InterPro" id="IPR051914">
    <property type="entry name" value="FAD-linked_OxidoTrans_Type4"/>
</dbReference>
<gene>
    <name evidence="7" type="primary">dld</name>
    <name evidence="7" type="ORF">N24_0513</name>
</gene>
<dbReference type="Pfam" id="PF01565">
    <property type="entry name" value="FAD_binding_4"/>
    <property type="match status" value="1"/>
</dbReference>
<dbReference type="Gene3D" id="1.10.45.10">
    <property type="entry name" value="Vanillyl-alcohol Oxidase, Chain A, domain 4"/>
    <property type="match status" value="1"/>
</dbReference>
<dbReference type="Pfam" id="PF02913">
    <property type="entry name" value="FAD-oxidase_C"/>
    <property type="match status" value="1"/>
</dbReference>
<sequence length="472" mass="49978">MAANSNLKSKTDSIELLVTELVTEFPELKIAPPSVDTSEYSYDTGTTPKIKSQTSGPAVVWPTSVPQVQEIIRAAARYDVKIIPRGEGSGLSGGAAATSDQLVLSTQLLNSIVEINVDDELAVVEAGVINSELNERVQPHGLFYAPDPASWTISSIGGNVATNAGGLRCVKYGVTRESVLSLDLVLADGELITVGQRTLKGVTGLDLRSLVIGSEGILGIVVRATVRLRPIPAARKTVSVWFPDTLSGAAGLSAISRTPVRPSIIEFIDGPTLSNIDAASGTQLRERGGSLILIELDGYGLNEQFRDLSDALSKAGGSVVEETAIAGEALWELRRSGRGGPDPRKWSLSSDIAVPRSKFKEIYAYFPTLEQKYRVEVSALGHAGDGNLHPLITKEIPVGADPSIPDPALTAANLDLIKFALSLGGTVTAEHGLGSAKRHLAELELSSRSLEIQRAIKLAFDPLSRLNPGKAI</sequence>
<dbReference type="InterPro" id="IPR006094">
    <property type="entry name" value="Oxid_FAD_bind_N"/>
</dbReference>
<feature type="domain" description="FAD-binding PCMH-type" evidence="6">
    <location>
        <begin position="52"/>
        <end position="231"/>
    </location>
</feature>
<accession>A0A160PND4</accession>
<dbReference type="InterPro" id="IPR016164">
    <property type="entry name" value="FAD-linked_Oxase-like_C"/>
</dbReference>
<dbReference type="InterPro" id="IPR036318">
    <property type="entry name" value="FAD-bd_PCMH-like_sf"/>
</dbReference>
<reference evidence="7 8" key="1">
    <citation type="submission" date="2016-02" db="EMBL/GenBank/DDBJ databases">
        <title>Corynebacterium glutamicum N24 whole genome sequencing project.</title>
        <authorList>
            <person name="Matsutani M."/>
            <person name="Nangtapong N."/>
            <person name="Yakushi T."/>
            <person name="Matsushita K."/>
        </authorList>
    </citation>
    <scope>NUCLEOTIDE SEQUENCE [LARGE SCALE GENOMIC DNA]</scope>
    <source>
        <strain evidence="7 8">N24</strain>
    </source>
</reference>
<dbReference type="PANTHER" id="PTHR42934">
    <property type="entry name" value="GLYCOLATE OXIDASE SUBUNIT GLCD"/>
    <property type="match status" value="1"/>
</dbReference>
<dbReference type="SUPFAM" id="SSF55103">
    <property type="entry name" value="FAD-linked oxidases, C-terminal domain"/>
    <property type="match status" value="1"/>
</dbReference>
<organism evidence="7 8">
    <name type="scientific">Corynebacterium suranareeae</name>
    <dbReference type="NCBI Taxonomy" id="2506452"/>
    <lineage>
        <taxon>Bacteria</taxon>
        <taxon>Bacillati</taxon>
        <taxon>Actinomycetota</taxon>
        <taxon>Actinomycetes</taxon>
        <taxon>Mycobacteriales</taxon>
        <taxon>Corynebacteriaceae</taxon>
        <taxon>Corynebacterium</taxon>
    </lineage>
</organism>
<keyword evidence="3" id="KW-0274">FAD</keyword>
<protein>
    <submittedName>
        <fullName evidence="7">D-lactate dehydrogenase</fullName>
    </submittedName>
</protein>
<dbReference type="KEGG" id="csur:N24_0513"/>
<evidence type="ECO:0000256" key="3">
    <source>
        <dbReference type="ARBA" id="ARBA00022827"/>
    </source>
</evidence>
<keyword evidence="2" id="KW-0285">Flavoprotein</keyword>
<evidence type="ECO:0000313" key="7">
    <source>
        <dbReference type="EMBL" id="BAU94775.1"/>
    </source>
</evidence>
<dbReference type="PROSITE" id="PS51387">
    <property type="entry name" value="FAD_PCMH"/>
    <property type="match status" value="1"/>
</dbReference>
<evidence type="ECO:0000256" key="4">
    <source>
        <dbReference type="ARBA" id="ARBA00023002"/>
    </source>
</evidence>
<evidence type="ECO:0000313" key="8">
    <source>
        <dbReference type="Proteomes" id="UP000218244"/>
    </source>
</evidence>
<dbReference type="Gene3D" id="3.30.70.2740">
    <property type="match status" value="1"/>
</dbReference>
<evidence type="ECO:0000256" key="1">
    <source>
        <dbReference type="ARBA" id="ARBA00001974"/>
    </source>
</evidence>
<dbReference type="InterPro" id="IPR016169">
    <property type="entry name" value="FAD-bd_PCMH_sub2"/>
</dbReference>
<dbReference type="InterPro" id="IPR004113">
    <property type="entry name" value="FAD-bd_oxidored_4_C"/>
</dbReference>